<evidence type="ECO:0000256" key="1">
    <source>
        <dbReference type="SAM" id="Phobius"/>
    </source>
</evidence>
<name>A0A843UBB6_COLES</name>
<dbReference type="InterPro" id="IPR036047">
    <property type="entry name" value="F-box-like_dom_sf"/>
</dbReference>
<dbReference type="PANTHER" id="PTHR33736">
    <property type="entry name" value="F-BOX PROTEIN-RELATED"/>
    <property type="match status" value="1"/>
</dbReference>
<dbReference type="Gene3D" id="1.20.1280.50">
    <property type="match status" value="1"/>
</dbReference>
<dbReference type="InterPro" id="IPR045283">
    <property type="entry name" value="AT3G44326-like"/>
</dbReference>
<sequence>MSAMAAATSTNTIEDLHHDLLTGILCLLDPPTLAIAGCATSHLRALADQPQLWEDLCFSSWPSLRHPRLLHLLRSSPGSFRSFFADAHTFPNPTAARASACDCDGAPPALLVSAVDLFHGGKPVMSRVVETDAHGPWFLCSPFCVDVMDAKDPPPSYIVSPGELTLSWVVFDPARRRAVNLSSQRPVSVERQWYTGEILIRFAAVLDGGRTAATALVTCDEETMRMREISLTMENMDGTCLNGKESLAILRGALEGERKGRGEAGVAEARRRYAEYVTNKEERKERRQKREGRLDMVCIVLGVSLFLGLLASVALR</sequence>
<keyword evidence="1" id="KW-1133">Transmembrane helix</keyword>
<evidence type="ECO:0008006" key="4">
    <source>
        <dbReference type="Google" id="ProtNLM"/>
    </source>
</evidence>
<proteinExistence type="predicted"/>
<comment type="caution">
    <text evidence="2">The sequence shown here is derived from an EMBL/GenBank/DDBJ whole genome shotgun (WGS) entry which is preliminary data.</text>
</comment>
<evidence type="ECO:0000313" key="3">
    <source>
        <dbReference type="Proteomes" id="UP000652761"/>
    </source>
</evidence>
<keyword evidence="3" id="KW-1185">Reference proteome</keyword>
<dbReference type="Proteomes" id="UP000652761">
    <property type="component" value="Unassembled WGS sequence"/>
</dbReference>
<accession>A0A843UBB6</accession>
<dbReference type="EMBL" id="NMUH01000521">
    <property type="protein sequence ID" value="MQL80721.1"/>
    <property type="molecule type" value="Genomic_DNA"/>
</dbReference>
<dbReference type="OrthoDB" id="671172at2759"/>
<gene>
    <name evidence="2" type="ORF">Taro_013147</name>
</gene>
<protein>
    <recommendedName>
        <fullName evidence="4">F-box protein</fullName>
    </recommendedName>
</protein>
<reference evidence="2" key="1">
    <citation type="submission" date="2017-07" db="EMBL/GenBank/DDBJ databases">
        <title>Taro Niue Genome Assembly and Annotation.</title>
        <authorList>
            <person name="Atibalentja N."/>
            <person name="Keating K."/>
            <person name="Fields C.J."/>
        </authorList>
    </citation>
    <scope>NUCLEOTIDE SEQUENCE</scope>
    <source>
        <strain evidence="2">Niue_2</strain>
        <tissue evidence="2">Leaf</tissue>
    </source>
</reference>
<feature type="transmembrane region" description="Helical" evidence="1">
    <location>
        <begin position="294"/>
        <end position="315"/>
    </location>
</feature>
<dbReference type="AlphaFoldDB" id="A0A843UBB6"/>
<keyword evidence="1" id="KW-0472">Membrane</keyword>
<dbReference type="SUPFAM" id="SSF81383">
    <property type="entry name" value="F-box domain"/>
    <property type="match status" value="1"/>
</dbReference>
<keyword evidence="1" id="KW-0812">Transmembrane</keyword>
<organism evidence="2 3">
    <name type="scientific">Colocasia esculenta</name>
    <name type="common">Wild taro</name>
    <name type="synonym">Arum esculentum</name>
    <dbReference type="NCBI Taxonomy" id="4460"/>
    <lineage>
        <taxon>Eukaryota</taxon>
        <taxon>Viridiplantae</taxon>
        <taxon>Streptophyta</taxon>
        <taxon>Embryophyta</taxon>
        <taxon>Tracheophyta</taxon>
        <taxon>Spermatophyta</taxon>
        <taxon>Magnoliopsida</taxon>
        <taxon>Liliopsida</taxon>
        <taxon>Araceae</taxon>
        <taxon>Aroideae</taxon>
        <taxon>Colocasieae</taxon>
        <taxon>Colocasia</taxon>
    </lineage>
</organism>
<dbReference type="PANTHER" id="PTHR33736:SF13">
    <property type="entry name" value="OS11G0155100 PROTEIN"/>
    <property type="match status" value="1"/>
</dbReference>
<evidence type="ECO:0000313" key="2">
    <source>
        <dbReference type="EMBL" id="MQL80721.1"/>
    </source>
</evidence>